<dbReference type="CDD" id="cd03311">
    <property type="entry name" value="CIMS_C_terminal_like"/>
    <property type="match status" value="1"/>
</dbReference>
<evidence type="ECO:0000256" key="4">
    <source>
        <dbReference type="ARBA" id="ARBA00012034"/>
    </source>
</evidence>
<dbReference type="GO" id="GO:0008270">
    <property type="term" value="F:zinc ion binding"/>
    <property type="evidence" value="ECO:0007669"/>
    <property type="project" value="InterPro"/>
</dbReference>
<comment type="cofactor">
    <cofactor evidence="13">
        <name>Zn(2+)</name>
        <dbReference type="ChEBI" id="CHEBI:29105"/>
    </cofactor>
    <text evidence="13">Binds 2 Zn(2+) ions per subunit.</text>
</comment>
<dbReference type="InterPro" id="IPR013215">
    <property type="entry name" value="Cbl-indep_Met_Synth_N"/>
</dbReference>
<feature type="binding site" evidence="13">
    <location>
        <position position="746"/>
    </location>
    <ligand>
        <name>Zn(2+)</name>
        <dbReference type="ChEBI" id="CHEBI:29105"/>
        <label>1</label>
        <note>catalytic</note>
    </ligand>
</feature>
<dbReference type="Pfam" id="PF01717">
    <property type="entry name" value="Meth_synt_2"/>
    <property type="match status" value="1"/>
</dbReference>
<feature type="binding site" evidence="12">
    <location>
        <position position="24"/>
    </location>
    <ligand>
        <name>5-methyltetrahydropteroyltri-L-glutamate</name>
        <dbReference type="ChEBI" id="CHEBI:58207"/>
    </ligand>
</feature>
<evidence type="ECO:0000256" key="14">
    <source>
        <dbReference type="PIRSR" id="PIRSR000382-3"/>
    </source>
</evidence>
<evidence type="ECO:0000256" key="13">
    <source>
        <dbReference type="PIRSR" id="PIRSR000382-2"/>
    </source>
</evidence>
<dbReference type="InterPro" id="IPR038071">
    <property type="entry name" value="UROD/MetE-like_sf"/>
</dbReference>
<dbReference type="RefSeq" id="WP_190617551.1">
    <property type="nucleotide sequence ID" value="NZ_CP061538.1"/>
</dbReference>
<comment type="similarity">
    <text evidence="3">Belongs to the vitamin-B12 independent methionine synthase family.</text>
</comment>
<organism evidence="17 18">
    <name type="scientific">Rothia amarae</name>
    <dbReference type="NCBI Taxonomy" id="169480"/>
    <lineage>
        <taxon>Bacteria</taxon>
        <taxon>Bacillati</taxon>
        <taxon>Actinomycetota</taxon>
        <taxon>Actinomycetes</taxon>
        <taxon>Micrococcales</taxon>
        <taxon>Micrococcaceae</taxon>
        <taxon>Rothia</taxon>
    </lineage>
</organism>
<accession>A0A7H2BJV6</accession>
<keyword evidence="11" id="KW-0486">Methionine biosynthesis</keyword>
<feature type="domain" description="Cobalamin-independent methionine synthase MetE C-terminal/archaeal" evidence="15">
    <location>
        <begin position="441"/>
        <end position="768"/>
    </location>
</feature>
<feature type="domain" description="Cobalamin-independent methionine synthase MetE N-terminal" evidence="16">
    <location>
        <begin position="9"/>
        <end position="327"/>
    </location>
</feature>
<feature type="binding site" evidence="12">
    <location>
        <position position="127"/>
    </location>
    <ligand>
        <name>5-methyltetrahydropteroyltri-L-glutamate</name>
        <dbReference type="ChEBI" id="CHEBI:58207"/>
    </ligand>
</feature>
<dbReference type="Gene3D" id="3.20.20.210">
    <property type="match status" value="2"/>
</dbReference>
<keyword evidence="8 13" id="KW-0479">Metal-binding</keyword>
<feature type="binding site" evidence="13">
    <location>
        <position position="662"/>
    </location>
    <ligand>
        <name>Zn(2+)</name>
        <dbReference type="ChEBI" id="CHEBI:29105"/>
        <label>2</label>
    </ligand>
</feature>
<keyword evidence="10 13" id="KW-0862">Zinc</keyword>
<feature type="binding site" evidence="12">
    <location>
        <position position="499"/>
    </location>
    <ligand>
        <name>L-methionine</name>
        <dbReference type="ChEBI" id="CHEBI:57844"/>
    </ligand>
</feature>
<dbReference type="GO" id="GO:0032259">
    <property type="term" value="P:methylation"/>
    <property type="evidence" value="ECO:0007669"/>
    <property type="project" value="UniProtKB-KW"/>
</dbReference>
<evidence type="ECO:0000256" key="3">
    <source>
        <dbReference type="ARBA" id="ARBA00009553"/>
    </source>
</evidence>
<feature type="binding site" evidence="12">
    <location>
        <position position="582"/>
    </location>
    <ligand>
        <name>5-methyltetrahydropteroyltri-L-glutamate</name>
        <dbReference type="ChEBI" id="CHEBI:58207"/>
    </ligand>
</feature>
<feature type="binding site" evidence="12">
    <location>
        <begin position="446"/>
        <end position="448"/>
    </location>
    <ligand>
        <name>L-methionine</name>
        <dbReference type="ChEBI" id="CHEBI:57844"/>
    </ligand>
</feature>
<evidence type="ECO:0000256" key="11">
    <source>
        <dbReference type="ARBA" id="ARBA00023167"/>
    </source>
</evidence>
<keyword evidence="18" id="KW-1185">Reference proteome</keyword>
<evidence type="ECO:0000259" key="15">
    <source>
        <dbReference type="Pfam" id="PF01717"/>
    </source>
</evidence>
<evidence type="ECO:0000256" key="1">
    <source>
        <dbReference type="ARBA" id="ARBA00002777"/>
    </source>
</evidence>
<evidence type="ECO:0000313" key="18">
    <source>
        <dbReference type="Proteomes" id="UP000516421"/>
    </source>
</evidence>
<feature type="binding site" evidence="13">
    <location>
        <position position="686"/>
    </location>
    <ligand>
        <name>Zn(2+)</name>
        <dbReference type="ChEBI" id="CHEBI:29105"/>
        <label>1</label>
        <note>catalytic</note>
    </ligand>
</feature>
<protein>
    <recommendedName>
        <fullName evidence="4">5-methyltetrahydropteroyltriglutamate--homocysteine S-methyltransferase</fullName>
        <ecNumber evidence="4">2.1.1.14</ecNumber>
    </recommendedName>
</protein>
<dbReference type="PIRSF" id="PIRSF000382">
    <property type="entry name" value="MeTrfase_B12_ind"/>
    <property type="match status" value="1"/>
</dbReference>
<comment type="function">
    <text evidence="1">Catalyzes the transfer of a methyl group from 5-methyltetrahydrofolate to homocysteine resulting in methionine formation.</text>
</comment>
<evidence type="ECO:0000256" key="8">
    <source>
        <dbReference type="ARBA" id="ARBA00022723"/>
    </source>
</evidence>
<reference evidence="17 18" key="1">
    <citation type="submission" date="2020-09" db="EMBL/GenBank/DDBJ databases">
        <title>Investigation of environmental microbe.</title>
        <authorList>
            <person name="Ou Y."/>
            <person name="Kang Q."/>
        </authorList>
    </citation>
    <scope>NUCLEOTIDE SEQUENCE [LARGE SCALE GENOMIC DNA]</scope>
    <source>
        <strain evidence="17 18">KJZ-9</strain>
    </source>
</reference>
<keyword evidence="5 17" id="KW-0489">Methyltransferase</keyword>
<feature type="binding site" evidence="13">
    <location>
        <position position="664"/>
    </location>
    <ligand>
        <name>Zn(2+)</name>
        <dbReference type="ChEBI" id="CHEBI:29105"/>
        <label>1</label>
        <note>catalytic</note>
    </ligand>
</feature>
<dbReference type="GO" id="GO:0003871">
    <property type="term" value="F:5-methyltetrahydropteroyltriglutamate-homocysteine S-methyltransferase activity"/>
    <property type="evidence" value="ECO:0007669"/>
    <property type="project" value="UniProtKB-EC"/>
</dbReference>
<dbReference type="UniPathway" id="UPA00051">
    <property type="reaction ID" value="UER00082"/>
</dbReference>
<dbReference type="NCBIfam" id="NF003556">
    <property type="entry name" value="PRK05222.1"/>
    <property type="match status" value="1"/>
</dbReference>
<proteinExistence type="inferred from homology"/>
<evidence type="ECO:0000313" key="17">
    <source>
        <dbReference type="EMBL" id="QNV39952.1"/>
    </source>
</evidence>
<keyword evidence="9" id="KW-0677">Repeat</keyword>
<keyword evidence="7 17" id="KW-0808">Transferase</keyword>
<feature type="active site" description="Proton donor" evidence="14">
    <location>
        <position position="714"/>
    </location>
</feature>
<dbReference type="PANTHER" id="PTHR30519">
    <property type="entry name" value="5-METHYLTETRAHYDROPTEROYLTRIGLUTAMATE--HOMOCYSTEINE METHYLTRANSFERASE"/>
    <property type="match status" value="1"/>
</dbReference>
<sequence length="777" mass="86033">MSVQNFPAATIVGYPRIGRHRELKKAVEAFWKGTANRSELDAQVAEVQKVNLARLTELGLNADYAIPASFSHYDQVLDTLRLVNAVPSRFADALDERGILPLEGYFDLARGTQDQPALEMTKWFDTNYHYLVPEVGAQTSFELNPEELFAQLDIAKEQGVRVRPQIVGPITFLALAKAEDGTAPDFEPLSRLDDLLAVYEELLTQLTERGMQWVQFDEPALVADHQHIDAARLSELVSSTYGRLSAHSRRPALFVTSPYGDLAQNLEPLAQSGIEALHVDSVSADYSDRLQQLAEQNGLHLVVGAVSGRNIWRTDLRQTLKELEGLKGISIATSTSLQHVPHDLNLEESLREDLKSWLAFADQKVVEVLTLARAVLEGEDAVAAEIATASDALAQREKSEGVRVQAIRERVQEVTAQSGAFERPTTSERQQAQAFLNLPQIPTTTIGSFPQTSDIRKQRAAFRAGTITESEFDGFLREEIASVIALQEEIGLDVLVHGEAERNDMVQYFAENFEGFDTTVHGWVQSYGSRCTRPSILWGDVKRSGEGLEGSAFTVPWISYADSLTEKPVKGMLTGPVTILAWSFVRDDQPRVETAHQVALALADEIADLEKAGIKIIQVDEPALRELLPLRAAEQPEYLKWSVGSFRLATSQVADSTQIHTHLCYSEFNEVFEAIDGLNADVTSIEAARSRLELLEDLPATFDRGIGPGVWDIHSPRVPSVEKIRSLLEQAVDSVAPDHLWSNPDCGLKTRGYEETRASLVNLVEATRAVREQVAKK</sequence>
<evidence type="ECO:0000256" key="2">
    <source>
        <dbReference type="ARBA" id="ARBA00004681"/>
    </source>
</evidence>
<dbReference type="Proteomes" id="UP000516421">
    <property type="component" value="Chromosome"/>
</dbReference>
<feature type="binding site" evidence="12">
    <location>
        <position position="620"/>
    </location>
    <ligand>
        <name>L-methionine</name>
        <dbReference type="ChEBI" id="CHEBI:57844"/>
    </ligand>
</feature>
<evidence type="ECO:0000256" key="5">
    <source>
        <dbReference type="ARBA" id="ARBA00022603"/>
    </source>
</evidence>
<comment type="pathway">
    <text evidence="2">Amino-acid biosynthesis; L-methionine biosynthesis via de novo pathway; L-methionine from L-homocysteine (MetE route): step 1/1.</text>
</comment>
<dbReference type="NCBIfam" id="TIGR01371">
    <property type="entry name" value="met_syn_B12ind"/>
    <property type="match status" value="1"/>
</dbReference>
<evidence type="ECO:0000256" key="12">
    <source>
        <dbReference type="PIRSR" id="PIRSR000382-1"/>
    </source>
</evidence>
<evidence type="ECO:0000256" key="10">
    <source>
        <dbReference type="ARBA" id="ARBA00022833"/>
    </source>
</evidence>
<dbReference type="AlphaFoldDB" id="A0A7H2BJV6"/>
<dbReference type="SUPFAM" id="SSF51726">
    <property type="entry name" value="UROD/MetE-like"/>
    <property type="match status" value="2"/>
</dbReference>
<dbReference type="Pfam" id="PF08267">
    <property type="entry name" value="Meth_synt_1"/>
    <property type="match status" value="1"/>
</dbReference>
<dbReference type="KEGG" id="rama:IDM48_00365"/>
<gene>
    <name evidence="17" type="primary">metE</name>
    <name evidence="17" type="ORF">IDM48_00365</name>
</gene>
<dbReference type="CDD" id="cd03312">
    <property type="entry name" value="CIMS_N_terminal_like"/>
    <property type="match status" value="1"/>
</dbReference>
<dbReference type="GO" id="GO:0009086">
    <property type="term" value="P:methionine biosynthetic process"/>
    <property type="evidence" value="ECO:0007669"/>
    <property type="project" value="UniProtKB-KW"/>
</dbReference>
<feature type="binding site" evidence="12">
    <location>
        <position position="620"/>
    </location>
    <ligand>
        <name>L-homocysteine</name>
        <dbReference type="ChEBI" id="CHEBI:58199"/>
    </ligand>
</feature>
<evidence type="ECO:0000256" key="9">
    <source>
        <dbReference type="ARBA" id="ARBA00022737"/>
    </source>
</evidence>
<feature type="binding site" evidence="12">
    <location>
        <begin position="530"/>
        <end position="531"/>
    </location>
    <ligand>
        <name>5-methyltetrahydropteroyltri-L-glutamate</name>
        <dbReference type="ChEBI" id="CHEBI:58207"/>
    </ligand>
</feature>
<dbReference type="EMBL" id="CP061538">
    <property type="protein sequence ID" value="QNV39952.1"/>
    <property type="molecule type" value="Genomic_DNA"/>
</dbReference>
<feature type="binding site" evidence="12">
    <location>
        <begin position="446"/>
        <end position="448"/>
    </location>
    <ligand>
        <name>L-homocysteine</name>
        <dbReference type="ChEBI" id="CHEBI:58199"/>
    </ligand>
</feature>
<dbReference type="InterPro" id="IPR002629">
    <property type="entry name" value="Met_Synth_C/arc"/>
</dbReference>
<keyword evidence="6" id="KW-0028">Amino-acid biosynthesis</keyword>
<evidence type="ECO:0000259" key="16">
    <source>
        <dbReference type="Pfam" id="PF08267"/>
    </source>
</evidence>
<dbReference type="InterPro" id="IPR006276">
    <property type="entry name" value="Cobalamin-indep_Met_synthase"/>
</dbReference>
<evidence type="ECO:0000256" key="7">
    <source>
        <dbReference type="ARBA" id="ARBA00022679"/>
    </source>
</evidence>
<name>A0A7H2BJV6_9MICC</name>
<dbReference type="EC" id="2.1.1.14" evidence="4"/>
<evidence type="ECO:0000256" key="6">
    <source>
        <dbReference type="ARBA" id="ARBA00022605"/>
    </source>
</evidence>